<feature type="region of interest" description="Disordered" evidence="2">
    <location>
        <begin position="93"/>
        <end position="124"/>
    </location>
</feature>
<feature type="domain" description="HMG box" evidence="3">
    <location>
        <begin position="416"/>
        <end position="486"/>
    </location>
</feature>
<gene>
    <name evidence="4" type="ORF">BB560_000498</name>
</gene>
<dbReference type="AlphaFoldDB" id="A0A2T9ZK75"/>
<keyword evidence="1" id="KW-0238">DNA-binding</keyword>
<keyword evidence="1" id="KW-0539">Nucleus</keyword>
<dbReference type="Proteomes" id="UP000245609">
    <property type="component" value="Unassembled WGS sequence"/>
</dbReference>
<dbReference type="GO" id="GO:0005634">
    <property type="term" value="C:nucleus"/>
    <property type="evidence" value="ECO:0007669"/>
    <property type="project" value="UniProtKB-UniRule"/>
</dbReference>
<evidence type="ECO:0000313" key="5">
    <source>
        <dbReference type="Proteomes" id="UP000245609"/>
    </source>
</evidence>
<evidence type="ECO:0000259" key="3">
    <source>
        <dbReference type="PROSITE" id="PS50118"/>
    </source>
</evidence>
<evidence type="ECO:0000256" key="1">
    <source>
        <dbReference type="PROSITE-ProRule" id="PRU00267"/>
    </source>
</evidence>
<dbReference type="EMBL" id="MBFS01000053">
    <property type="protein sequence ID" value="PVV04994.1"/>
    <property type="molecule type" value="Genomic_DNA"/>
</dbReference>
<dbReference type="InterPro" id="IPR009071">
    <property type="entry name" value="HMG_box_dom"/>
</dbReference>
<proteinExistence type="predicted"/>
<protein>
    <recommendedName>
        <fullName evidence="3">HMG box domain-containing protein</fullName>
    </recommendedName>
</protein>
<name>A0A2T9ZK75_9FUNG</name>
<dbReference type="SMART" id="SM00398">
    <property type="entry name" value="HMG"/>
    <property type="match status" value="1"/>
</dbReference>
<comment type="caution">
    <text evidence="4">The sequence shown here is derived from an EMBL/GenBank/DDBJ whole genome shotgun (WGS) entry which is preliminary data.</text>
</comment>
<dbReference type="Pfam" id="PF00505">
    <property type="entry name" value="HMG_box"/>
    <property type="match status" value="1"/>
</dbReference>
<keyword evidence="5" id="KW-1185">Reference proteome</keyword>
<feature type="DNA-binding region" description="HMG box" evidence="1">
    <location>
        <begin position="416"/>
        <end position="486"/>
    </location>
</feature>
<feature type="region of interest" description="Disordered" evidence="2">
    <location>
        <begin position="256"/>
        <end position="300"/>
    </location>
</feature>
<dbReference type="Gene3D" id="1.10.30.10">
    <property type="entry name" value="High mobility group box domain"/>
    <property type="match status" value="1"/>
</dbReference>
<organism evidence="4 5">
    <name type="scientific">Smittium megazygosporum</name>
    <dbReference type="NCBI Taxonomy" id="133381"/>
    <lineage>
        <taxon>Eukaryota</taxon>
        <taxon>Fungi</taxon>
        <taxon>Fungi incertae sedis</taxon>
        <taxon>Zoopagomycota</taxon>
        <taxon>Kickxellomycotina</taxon>
        <taxon>Harpellomycetes</taxon>
        <taxon>Harpellales</taxon>
        <taxon>Legeriomycetaceae</taxon>
        <taxon>Smittium</taxon>
    </lineage>
</organism>
<dbReference type="SUPFAM" id="SSF47095">
    <property type="entry name" value="HMG-box"/>
    <property type="match status" value="1"/>
</dbReference>
<evidence type="ECO:0000313" key="4">
    <source>
        <dbReference type="EMBL" id="PVV04994.1"/>
    </source>
</evidence>
<sequence>MSKIRLILSNKKVSFVTITSEYSYFLKAYSSTILKGANKYSLHVCNLSNCTISVANRSDSSFSKSANAVSENKSEPGAVESLSKSSVSTTKSKKYVGTSKDQANSAPETKSESNSKNKASVHKPLDIHRFKEQIEARIHSLFEEERKLFLERQQAHLDFLNKISQKNIFCTKDFDRELSSTNTTQSLNKSSICKNSGTSDQNTVFSRKSISKNVSVESAKTRIKEISLKSVDSVEESLSTESNNIKKNTIISNQESIKNSLSSPKTKKTRKKSASLNNNSVKHKPTIKNINSKENKSITNENIIENNLPSNKQNDNQLQKEPIVHNHFLHNHFLHKLIRTTEKRSRSSAFFTSNHNVLQQLIQSKPIASSNLHILDTKEKTKHEYPSRYRQRVLRRELKLLKEKLINSSFPIVSPPRSKATAYNLFLKSLPFVGTKPESSPDNCIPHIIQKPSYMWNLLSEEEKKPYLDQAKDRKKELAEKEKAWWNEIDPVLVGLEIKRRENANILRKALGKRTLPKLQNPFEPKASLQPYHQIFKDQLSKAKSQDK</sequence>
<reference evidence="4 5" key="1">
    <citation type="journal article" date="2018" name="MBio">
        <title>Comparative Genomics Reveals the Core Gene Toolbox for the Fungus-Insect Symbiosis.</title>
        <authorList>
            <person name="Wang Y."/>
            <person name="Stata M."/>
            <person name="Wang W."/>
            <person name="Stajich J.E."/>
            <person name="White M.M."/>
            <person name="Moncalvo J.M."/>
        </authorList>
    </citation>
    <scope>NUCLEOTIDE SEQUENCE [LARGE SCALE GENOMIC DNA]</scope>
    <source>
        <strain evidence="4 5">SC-DP-2</strain>
    </source>
</reference>
<accession>A0A2T9ZK75</accession>
<evidence type="ECO:0000256" key="2">
    <source>
        <dbReference type="SAM" id="MobiDB-lite"/>
    </source>
</evidence>
<dbReference type="PROSITE" id="PS50118">
    <property type="entry name" value="HMG_BOX_2"/>
    <property type="match status" value="1"/>
</dbReference>
<dbReference type="GO" id="GO:0003677">
    <property type="term" value="F:DNA binding"/>
    <property type="evidence" value="ECO:0007669"/>
    <property type="project" value="UniProtKB-UniRule"/>
</dbReference>
<dbReference type="InterPro" id="IPR036910">
    <property type="entry name" value="HMG_box_dom_sf"/>
</dbReference>